<organism evidence="8 9">
    <name type="scientific">Zootermopsis nevadensis</name>
    <name type="common">Dampwood termite</name>
    <dbReference type="NCBI Taxonomy" id="136037"/>
    <lineage>
        <taxon>Eukaryota</taxon>
        <taxon>Metazoa</taxon>
        <taxon>Ecdysozoa</taxon>
        <taxon>Arthropoda</taxon>
        <taxon>Hexapoda</taxon>
        <taxon>Insecta</taxon>
        <taxon>Pterygota</taxon>
        <taxon>Neoptera</taxon>
        <taxon>Polyneoptera</taxon>
        <taxon>Dictyoptera</taxon>
        <taxon>Blattodea</taxon>
        <taxon>Blattoidea</taxon>
        <taxon>Termitoidae</taxon>
        <taxon>Termopsidae</taxon>
        <taxon>Zootermopsis</taxon>
    </lineage>
</organism>
<dbReference type="PROSITE" id="PS00798">
    <property type="entry name" value="ALDOKETO_REDUCTASE_1"/>
    <property type="match status" value="1"/>
</dbReference>
<dbReference type="SUPFAM" id="SSF51430">
    <property type="entry name" value="NAD(P)-linked oxidoreductase"/>
    <property type="match status" value="1"/>
</dbReference>
<dbReference type="InParanoid" id="A0A067REM7"/>
<evidence type="ECO:0000256" key="1">
    <source>
        <dbReference type="ARBA" id="ARBA00007905"/>
    </source>
</evidence>
<protein>
    <submittedName>
        <fullName evidence="8">Alcohol dehydrogenase [NADP+]</fullName>
    </submittedName>
</protein>
<dbReference type="Pfam" id="PF00248">
    <property type="entry name" value="Aldo_ket_red"/>
    <property type="match status" value="1"/>
</dbReference>
<comment type="similarity">
    <text evidence="1">Belongs to the aldo/keto reductase family.</text>
</comment>
<dbReference type="InterPro" id="IPR036812">
    <property type="entry name" value="NAD(P)_OxRdtase_dom_sf"/>
</dbReference>
<name>A0A067REM7_ZOONE</name>
<gene>
    <name evidence="8" type="ORF">L798_07352</name>
</gene>
<feature type="binding site" evidence="5">
    <location>
        <position position="112"/>
    </location>
    <ligand>
        <name>substrate</name>
    </ligand>
</feature>
<evidence type="ECO:0000313" key="9">
    <source>
        <dbReference type="Proteomes" id="UP000027135"/>
    </source>
</evidence>
<evidence type="ECO:0000259" key="7">
    <source>
        <dbReference type="Pfam" id="PF00248"/>
    </source>
</evidence>
<dbReference type="OMA" id="KLWPTDQ"/>
<evidence type="ECO:0000256" key="5">
    <source>
        <dbReference type="PIRSR" id="PIRSR000097-2"/>
    </source>
</evidence>
<dbReference type="PANTHER" id="PTHR11732">
    <property type="entry name" value="ALDO/KETO REDUCTASE"/>
    <property type="match status" value="1"/>
</dbReference>
<dbReference type="InterPro" id="IPR018170">
    <property type="entry name" value="Aldo/ket_reductase_CS"/>
</dbReference>
<dbReference type="Gene3D" id="3.20.20.100">
    <property type="entry name" value="NADP-dependent oxidoreductase domain"/>
    <property type="match status" value="1"/>
</dbReference>
<evidence type="ECO:0000256" key="3">
    <source>
        <dbReference type="ARBA" id="ARBA00023002"/>
    </source>
</evidence>
<keyword evidence="2" id="KW-0521">NADP</keyword>
<reference evidence="8 9" key="1">
    <citation type="journal article" date="2014" name="Nat. Commun.">
        <title>Molecular traces of alternative social organization in a termite genome.</title>
        <authorList>
            <person name="Terrapon N."/>
            <person name="Li C."/>
            <person name="Robertson H.M."/>
            <person name="Ji L."/>
            <person name="Meng X."/>
            <person name="Booth W."/>
            <person name="Chen Z."/>
            <person name="Childers C.P."/>
            <person name="Glastad K.M."/>
            <person name="Gokhale K."/>
            <person name="Gowin J."/>
            <person name="Gronenberg W."/>
            <person name="Hermansen R.A."/>
            <person name="Hu H."/>
            <person name="Hunt B.G."/>
            <person name="Huylmans A.K."/>
            <person name="Khalil S.M."/>
            <person name="Mitchell R.D."/>
            <person name="Munoz-Torres M.C."/>
            <person name="Mustard J.A."/>
            <person name="Pan H."/>
            <person name="Reese J.T."/>
            <person name="Scharf M.E."/>
            <person name="Sun F."/>
            <person name="Vogel H."/>
            <person name="Xiao J."/>
            <person name="Yang W."/>
            <person name="Yang Z."/>
            <person name="Yang Z."/>
            <person name="Zhou J."/>
            <person name="Zhu J."/>
            <person name="Brent C.S."/>
            <person name="Elsik C.G."/>
            <person name="Goodisman M.A."/>
            <person name="Liberles D.A."/>
            <person name="Roe R.M."/>
            <person name="Vargo E.L."/>
            <person name="Vilcinskas A."/>
            <person name="Wang J."/>
            <person name="Bornberg-Bauer E."/>
            <person name="Korb J."/>
            <person name="Zhang G."/>
            <person name="Liebig J."/>
        </authorList>
    </citation>
    <scope>NUCLEOTIDE SEQUENCE [LARGE SCALE GENOMIC DNA]</scope>
    <source>
        <tissue evidence="8">Whole organism</tissue>
    </source>
</reference>
<evidence type="ECO:0000256" key="4">
    <source>
        <dbReference type="PIRSR" id="PIRSR000097-1"/>
    </source>
</evidence>
<proteinExistence type="inferred from homology"/>
<evidence type="ECO:0000256" key="2">
    <source>
        <dbReference type="ARBA" id="ARBA00022857"/>
    </source>
</evidence>
<keyword evidence="3" id="KW-0560">Oxidoreductase</keyword>
<dbReference type="AlphaFoldDB" id="A0A067REM7"/>
<dbReference type="eggNOG" id="KOG1577">
    <property type="taxonomic scope" value="Eukaryota"/>
</dbReference>
<dbReference type="PRINTS" id="PR00069">
    <property type="entry name" value="ALDKETRDTASE"/>
</dbReference>
<accession>A0A067REM7</accession>
<dbReference type="STRING" id="136037.A0A067REM7"/>
<feature type="domain" description="NADP-dependent oxidoreductase" evidence="7">
    <location>
        <begin position="17"/>
        <end position="300"/>
    </location>
</feature>
<feature type="active site" description="Proton donor" evidence="4">
    <location>
        <position position="50"/>
    </location>
</feature>
<dbReference type="PIRSF" id="PIRSF000097">
    <property type="entry name" value="AKR"/>
    <property type="match status" value="1"/>
</dbReference>
<dbReference type="InterPro" id="IPR023210">
    <property type="entry name" value="NADP_OxRdtase_dom"/>
</dbReference>
<sequence>MATNSVLLWSGQRMPLLGLGTWQAKPEEVENAVEVALQEGYRLIDTAFNYNNEEAIGRALRRWVDAGKCRREELFIMTKLPHIGNRASDVEMYLTTSLRRLQLDYVDLYLIHVPFGFVPDNTGENPAKNADGSFVLDDTDHLAVWKAMEQQVDSGHARSIGVSNFNISQLEKIVGAARICPATLQVELHAYLQQPELRACCSKLGIPLTAYSPLGSPGAKLHFQQKYNFQYPENNAPDLLEHPLVKQIGNIHGKSPAQVLLRHLVQQGIIVIPKSADPKRIKENGQIFDFELTPEEMLQLGGLDLGENGRIINFMFWKGVEKHPEYPFKQQESI</sequence>
<dbReference type="GO" id="GO:0016491">
    <property type="term" value="F:oxidoreductase activity"/>
    <property type="evidence" value="ECO:0007669"/>
    <property type="project" value="UniProtKB-KW"/>
</dbReference>
<dbReference type="EMBL" id="KK852683">
    <property type="protein sequence ID" value="KDR18534.1"/>
    <property type="molecule type" value="Genomic_DNA"/>
</dbReference>
<dbReference type="Proteomes" id="UP000027135">
    <property type="component" value="Unassembled WGS sequence"/>
</dbReference>
<evidence type="ECO:0000313" key="8">
    <source>
        <dbReference type="EMBL" id="KDR18534.1"/>
    </source>
</evidence>
<dbReference type="PROSITE" id="PS00063">
    <property type="entry name" value="ALDOKETO_REDUCTASE_3"/>
    <property type="match status" value="1"/>
</dbReference>
<dbReference type="InterPro" id="IPR020471">
    <property type="entry name" value="AKR"/>
</dbReference>
<keyword evidence="9" id="KW-1185">Reference proteome</keyword>
<feature type="site" description="Lowers pKa of active site Tyr" evidence="6">
    <location>
        <position position="79"/>
    </location>
</feature>
<evidence type="ECO:0000256" key="6">
    <source>
        <dbReference type="PIRSR" id="PIRSR000097-3"/>
    </source>
</evidence>
<dbReference type="PROSITE" id="PS00062">
    <property type="entry name" value="ALDOKETO_REDUCTASE_2"/>
    <property type="match status" value="1"/>
</dbReference>
<dbReference type="FunFam" id="3.20.20.100:FF:000006">
    <property type="entry name" value="Aldo-keto reductase family 1 member A1"/>
    <property type="match status" value="1"/>
</dbReference>